<dbReference type="Pfam" id="PF02308">
    <property type="entry name" value="MgtC"/>
    <property type="match status" value="1"/>
</dbReference>
<keyword evidence="1" id="KW-0812">Transmembrane</keyword>
<organism evidence="4 5">
    <name type="scientific">Pseudidiomarina salinarum</name>
    <dbReference type="NCBI Taxonomy" id="435908"/>
    <lineage>
        <taxon>Bacteria</taxon>
        <taxon>Pseudomonadati</taxon>
        <taxon>Pseudomonadota</taxon>
        <taxon>Gammaproteobacteria</taxon>
        <taxon>Alteromonadales</taxon>
        <taxon>Idiomarinaceae</taxon>
        <taxon>Pseudidiomarina</taxon>
    </lineage>
</organism>
<feature type="domain" description="MgtC/SapB/SrpB/YhiD N-terminal" evidence="2">
    <location>
        <begin position="7"/>
        <end position="133"/>
    </location>
</feature>
<dbReference type="PANTHER" id="PTHR39084:SF1">
    <property type="entry name" value="DUF4010 DOMAIN-CONTAINING PROTEIN"/>
    <property type="match status" value="1"/>
</dbReference>
<feature type="transmembrane region" description="Helical" evidence="1">
    <location>
        <begin position="60"/>
        <end position="80"/>
    </location>
</feature>
<evidence type="ECO:0000259" key="2">
    <source>
        <dbReference type="Pfam" id="PF02308"/>
    </source>
</evidence>
<dbReference type="InterPro" id="IPR049177">
    <property type="entry name" value="MgtC_SapB_SrpB_YhiD_N"/>
</dbReference>
<keyword evidence="5" id="KW-1185">Reference proteome</keyword>
<dbReference type="EMBL" id="JPER01000002">
    <property type="protein sequence ID" value="KFZ31044.1"/>
    <property type="molecule type" value="Genomic_DNA"/>
</dbReference>
<feature type="transmembrane region" description="Helical" evidence="1">
    <location>
        <begin position="235"/>
        <end position="253"/>
    </location>
</feature>
<keyword evidence="1" id="KW-1133">Transmembrane helix</keyword>
<reference evidence="4 5" key="1">
    <citation type="submission" date="2014-06" db="EMBL/GenBank/DDBJ databases">
        <title>The draft genome sequence of Idiomarina salinarum ISL-52.</title>
        <authorList>
            <person name="Du J."/>
            <person name="Shao Z."/>
        </authorList>
    </citation>
    <scope>NUCLEOTIDE SEQUENCE [LARGE SCALE GENOMIC DNA]</scope>
    <source>
        <strain evidence="4 5">ISL-52</strain>
    </source>
</reference>
<feature type="transmembrane region" description="Helical" evidence="1">
    <location>
        <begin position="174"/>
        <end position="193"/>
    </location>
</feature>
<evidence type="ECO:0000313" key="5">
    <source>
        <dbReference type="Proteomes" id="UP000054363"/>
    </source>
</evidence>
<feature type="domain" description="DUF4010" evidence="3">
    <location>
        <begin position="181"/>
        <end position="390"/>
    </location>
</feature>
<gene>
    <name evidence="4" type="ORF">IDSA_06060</name>
</gene>
<dbReference type="Proteomes" id="UP000054363">
    <property type="component" value="Unassembled WGS sequence"/>
</dbReference>
<dbReference type="OrthoDB" id="9813718at2"/>
<dbReference type="STRING" id="435908.IDSA_06060"/>
<feature type="transmembrane region" description="Helical" evidence="1">
    <location>
        <begin position="308"/>
        <end position="329"/>
    </location>
</feature>
<comment type="caution">
    <text evidence="4">The sequence shown here is derived from an EMBL/GenBank/DDBJ whole genome shotgun (WGS) entry which is preliminary data.</text>
</comment>
<sequence>MELFERLAVALALGLLIGIERGWHQRGRKEGQRFAGLRTFGIISLLGALSGLLSDKLGSHLILAATFLGFSMLVVAAHLLEARKTEDYGSTTSVAALLTFALGAVAALGFLAIAAAVAVVTATLLGLKPVLHDWVEKLEQKELHAIFKMLLISVVLLPVLPNQTYGPLDIFNPYEIWLMVVLIAGISFVGYFAVKIAGTSRGVTITGLFGGLASSTAVTLSLSKMSRDSRGSANAVLAVGVILASGTMFPRILVEVLVINPGLVMDVVWPLMIMMVVTYGGALWLFLSSDRGKEMEPVKVQNPFEIMPALKFAAFLVVVMALAELGQQWFAEEGLYTVAALSGISDVDAITLSISRMSNQDLAYSVATNGIIIAASVNTLVKGLLVVFIGDRAMAWRVMAVLLSTIAAGIAALLLL</sequence>
<dbReference type="Pfam" id="PF13194">
    <property type="entry name" value="DUF4010"/>
    <property type="match status" value="1"/>
</dbReference>
<feature type="transmembrane region" description="Helical" evidence="1">
    <location>
        <begin position="145"/>
        <end position="162"/>
    </location>
</feature>
<feature type="transmembrane region" description="Helical" evidence="1">
    <location>
        <begin position="268"/>
        <end position="287"/>
    </location>
</feature>
<feature type="transmembrane region" description="Helical" evidence="1">
    <location>
        <begin position="395"/>
        <end position="415"/>
    </location>
</feature>
<dbReference type="AlphaFoldDB" id="A0A094IYX1"/>
<proteinExistence type="predicted"/>
<accession>A0A094IYX1</accession>
<dbReference type="eggNOG" id="COG3174">
    <property type="taxonomic scope" value="Bacteria"/>
</dbReference>
<dbReference type="RefSeq" id="WP_034775095.1">
    <property type="nucleotide sequence ID" value="NZ_JPER01000002.1"/>
</dbReference>
<feature type="transmembrane region" description="Helical" evidence="1">
    <location>
        <begin position="366"/>
        <end position="389"/>
    </location>
</feature>
<evidence type="ECO:0000313" key="4">
    <source>
        <dbReference type="EMBL" id="KFZ31044.1"/>
    </source>
</evidence>
<dbReference type="PANTHER" id="PTHR39084">
    <property type="entry name" value="MEMBRANE PROTEIN-RELATED"/>
    <property type="match status" value="1"/>
</dbReference>
<feature type="transmembrane region" description="Helical" evidence="1">
    <location>
        <begin position="92"/>
        <end position="125"/>
    </location>
</feature>
<evidence type="ECO:0000259" key="3">
    <source>
        <dbReference type="Pfam" id="PF13194"/>
    </source>
</evidence>
<name>A0A094IYX1_9GAMM</name>
<protein>
    <submittedName>
        <fullName evidence="4">Uncharacterized protein</fullName>
    </submittedName>
</protein>
<dbReference type="InterPro" id="IPR025105">
    <property type="entry name" value="DUF4010"/>
</dbReference>
<feature type="transmembrane region" description="Helical" evidence="1">
    <location>
        <begin position="35"/>
        <end position="54"/>
    </location>
</feature>
<feature type="transmembrane region" description="Helical" evidence="1">
    <location>
        <begin position="6"/>
        <end position="23"/>
    </location>
</feature>
<keyword evidence="1" id="KW-0472">Membrane</keyword>
<evidence type="ECO:0000256" key="1">
    <source>
        <dbReference type="SAM" id="Phobius"/>
    </source>
</evidence>